<organism evidence="2 3">
    <name type="scientific">Basidiobolus meristosporus CBS 931.73</name>
    <dbReference type="NCBI Taxonomy" id="1314790"/>
    <lineage>
        <taxon>Eukaryota</taxon>
        <taxon>Fungi</taxon>
        <taxon>Fungi incertae sedis</taxon>
        <taxon>Zoopagomycota</taxon>
        <taxon>Entomophthoromycotina</taxon>
        <taxon>Basidiobolomycetes</taxon>
        <taxon>Basidiobolales</taxon>
        <taxon>Basidiobolaceae</taxon>
        <taxon>Basidiobolus</taxon>
    </lineage>
</organism>
<name>A0A1Y1Y943_9FUNG</name>
<dbReference type="EMBL" id="MCFE01000214">
    <property type="protein sequence ID" value="ORX94084.1"/>
    <property type="molecule type" value="Genomic_DNA"/>
</dbReference>
<dbReference type="GO" id="GO:0000492">
    <property type="term" value="P:box C/D snoRNP assembly"/>
    <property type="evidence" value="ECO:0007669"/>
    <property type="project" value="InterPro"/>
</dbReference>
<evidence type="ECO:0000256" key="1">
    <source>
        <dbReference type="SAM" id="MobiDB-lite"/>
    </source>
</evidence>
<feature type="region of interest" description="Disordered" evidence="1">
    <location>
        <begin position="140"/>
        <end position="164"/>
    </location>
</feature>
<dbReference type="PANTHER" id="PTHR28674">
    <property type="entry name" value="SIMILAR TO DNA SEGMENT, CHR 10, WAYNE STATE UNIVERSITY 102,-EXPRESSED"/>
    <property type="match status" value="1"/>
</dbReference>
<dbReference type="Pfam" id="PF15370">
    <property type="entry name" value="NOPCHAP1"/>
    <property type="match status" value="1"/>
</dbReference>
<evidence type="ECO:0000313" key="3">
    <source>
        <dbReference type="Proteomes" id="UP000193498"/>
    </source>
</evidence>
<proteinExistence type="predicted"/>
<sequence>MSSNKSRSSELLEVNPEGNSLTSKLLVAQPDASPIGVIDPTPEPSSVDKKTFKISPPSNLLERLQSFLPQIAEANQKLQTQLEEDPSSVDIENVEEEEGYIEMNLGLGVFEEKSEENEDSIIINPSDSVKAIPKSAIVMLGGSADSDSSEDEGGSESESDRMAE</sequence>
<dbReference type="AlphaFoldDB" id="A0A1Y1Y943"/>
<dbReference type="GO" id="GO:0062064">
    <property type="term" value="F:box C/D methylation guide snoRNP complex binding"/>
    <property type="evidence" value="ECO:0007669"/>
    <property type="project" value="TreeGrafter"/>
</dbReference>
<feature type="region of interest" description="Disordered" evidence="1">
    <location>
        <begin position="32"/>
        <end position="51"/>
    </location>
</feature>
<protein>
    <submittedName>
        <fullName evidence="2">Uncharacterized protein</fullName>
    </submittedName>
</protein>
<feature type="region of interest" description="Disordered" evidence="1">
    <location>
        <begin position="1"/>
        <end position="20"/>
    </location>
</feature>
<feature type="compositionally biased region" description="Acidic residues" evidence="1">
    <location>
        <begin position="147"/>
        <end position="157"/>
    </location>
</feature>
<reference evidence="2 3" key="1">
    <citation type="submission" date="2016-07" db="EMBL/GenBank/DDBJ databases">
        <title>Pervasive Adenine N6-methylation of Active Genes in Fungi.</title>
        <authorList>
            <consortium name="DOE Joint Genome Institute"/>
            <person name="Mondo S.J."/>
            <person name="Dannebaum R.O."/>
            <person name="Kuo R.C."/>
            <person name="Labutti K."/>
            <person name="Haridas S."/>
            <person name="Kuo A."/>
            <person name="Salamov A."/>
            <person name="Ahrendt S.R."/>
            <person name="Lipzen A."/>
            <person name="Sullivan W."/>
            <person name="Andreopoulos W.B."/>
            <person name="Clum A."/>
            <person name="Lindquist E."/>
            <person name="Daum C."/>
            <person name="Ramamoorthy G.K."/>
            <person name="Gryganskyi A."/>
            <person name="Culley D."/>
            <person name="Magnuson J.K."/>
            <person name="James T.Y."/>
            <person name="O'Malley M.A."/>
            <person name="Stajich J.E."/>
            <person name="Spatafora J.W."/>
            <person name="Visel A."/>
            <person name="Grigoriev I.V."/>
        </authorList>
    </citation>
    <scope>NUCLEOTIDE SEQUENCE [LARGE SCALE GENOMIC DNA]</scope>
    <source>
        <strain evidence="2 3">CBS 931.73</strain>
    </source>
</reference>
<dbReference type="Proteomes" id="UP000193498">
    <property type="component" value="Unassembled WGS sequence"/>
</dbReference>
<dbReference type="OrthoDB" id="1112980at2759"/>
<keyword evidence="3" id="KW-1185">Reference proteome</keyword>
<evidence type="ECO:0000313" key="2">
    <source>
        <dbReference type="EMBL" id="ORX94084.1"/>
    </source>
</evidence>
<gene>
    <name evidence="2" type="ORF">K493DRAFT_352795</name>
</gene>
<dbReference type="InParanoid" id="A0A1Y1Y943"/>
<comment type="caution">
    <text evidence="2">The sequence shown here is derived from an EMBL/GenBank/DDBJ whole genome shotgun (WGS) entry which is preliminary data.</text>
</comment>
<dbReference type="STRING" id="1314790.A0A1Y1Y943"/>
<dbReference type="PANTHER" id="PTHR28674:SF1">
    <property type="entry name" value="NOP PROTEIN CHAPERONE 1"/>
    <property type="match status" value="1"/>
</dbReference>
<accession>A0A1Y1Y943</accession>
<dbReference type="InterPro" id="IPR027921">
    <property type="entry name" value="NOPCHAP1"/>
</dbReference>